<dbReference type="PANTHER" id="PTHR11596:SF5">
    <property type="entry name" value="ALKALINE PHOSPHATASE"/>
    <property type="match status" value="1"/>
</dbReference>
<proteinExistence type="inferred from homology"/>
<dbReference type="AlphaFoldDB" id="N9MLN3"/>
<dbReference type="PANTHER" id="PTHR11596">
    <property type="entry name" value="ALKALINE PHOSPHATASE"/>
    <property type="match status" value="1"/>
</dbReference>
<feature type="binding site" evidence="3">
    <location>
        <position position="398"/>
    </location>
    <ligand>
        <name>Zn(2+)</name>
        <dbReference type="ChEBI" id="CHEBI:29105"/>
        <label>2</label>
    </ligand>
</feature>
<dbReference type="InterPro" id="IPR017850">
    <property type="entry name" value="Alkaline_phosphatase_core_sf"/>
</dbReference>
<comment type="cofactor">
    <cofactor evidence="3">
        <name>Mg(2+)</name>
        <dbReference type="ChEBI" id="CHEBI:18420"/>
    </cofactor>
    <text evidence="3">Binds 1 Mg(2+) ion.</text>
</comment>
<accession>N9MLN3</accession>
<comment type="caution">
    <text evidence="5">The sequence shown here is derived from an EMBL/GenBank/DDBJ whole genome shotgun (WGS) entry which is preliminary data.</text>
</comment>
<evidence type="ECO:0000256" key="1">
    <source>
        <dbReference type="ARBA" id="ARBA00022553"/>
    </source>
</evidence>
<feature type="binding site" evidence="3">
    <location>
        <position position="346"/>
    </location>
    <ligand>
        <name>Mg(2+)</name>
        <dbReference type="ChEBI" id="CHEBI:18420"/>
    </ligand>
</feature>
<dbReference type="EMBL" id="APRS01000010">
    <property type="protein sequence ID" value="ENX09483.1"/>
    <property type="molecule type" value="Genomic_DNA"/>
</dbReference>
<gene>
    <name evidence="5" type="ORF">F897_01575</name>
</gene>
<dbReference type="InterPro" id="IPR001952">
    <property type="entry name" value="Alkaline_phosphatase"/>
</dbReference>
<dbReference type="CDD" id="cd16012">
    <property type="entry name" value="ALP"/>
    <property type="match status" value="1"/>
</dbReference>
<feature type="binding site" evidence="3">
    <location>
        <position position="200"/>
    </location>
    <ligand>
        <name>Mg(2+)</name>
        <dbReference type="ChEBI" id="CHEBI:18420"/>
    </ligand>
</feature>
<name>N9MLN3_9GAMM</name>
<dbReference type="PRINTS" id="PR00113">
    <property type="entry name" value="ALKPHPHTASE"/>
</dbReference>
<dbReference type="GO" id="GO:0046872">
    <property type="term" value="F:metal ion binding"/>
    <property type="evidence" value="ECO:0007669"/>
    <property type="project" value="UniProtKB-KW"/>
</dbReference>
<keyword evidence="3" id="KW-0862">Zinc</keyword>
<feature type="active site" description="Phosphoserine intermediate" evidence="2">
    <location>
        <position position="127"/>
    </location>
</feature>
<reference evidence="5 6" key="1">
    <citation type="submission" date="2013-02" db="EMBL/GenBank/DDBJ databases">
        <title>The Genome Sequence of Acinetobacter sp. NIPH 2171.</title>
        <authorList>
            <consortium name="The Broad Institute Genome Sequencing Platform"/>
            <consortium name="The Broad Institute Genome Sequencing Center for Infectious Disease"/>
            <person name="Cerqueira G."/>
            <person name="Feldgarden M."/>
            <person name="Courvalin P."/>
            <person name="Perichon B."/>
            <person name="Grillot-Courvalin C."/>
            <person name="Clermont D."/>
            <person name="Rocha E."/>
            <person name="Yoon E.-J."/>
            <person name="Nemec A."/>
            <person name="Walker B."/>
            <person name="Young S.K."/>
            <person name="Zeng Q."/>
            <person name="Gargeya S."/>
            <person name="Fitzgerald M."/>
            <person name="Haas B."/>
            <person name="Abouelleil A."/>
            <person name="Alvarado L."/>
            <person name="Arachchi H.M."/>
            <person name="Berlin A.M."/>
            <person name="Chapman S.B."/>
            <person name="Dewar J."/>
            <person name="Goldberg J."/>
            <person name="Griggs A."/>
            <person name="Gujja S."/>
            <person name="Hansen M."/>
            <person name="Howarth C."/>
            <person name="Imamovic A."/>
            <person name="Larimer J."/>
            <person name="McCowan C."/>
            <person name="Murphy C."/>
            <person name="Neiman D."/>
            <person name="Pearson M."/>
            <person name="Priest M."/>
            <person name="Roberts A."/>
            <person name="Saif S."/>
            <person name="Shea T."/>
            <person name="Sisk P."/>
            <person name="Sykes S."/>
            <person name="Wortman J."/>
            <person name="Nusbaum C."/>
            <person name="Birren B."/>
        </authorList>
    </citation>
    <scope>NUCLEOTIDE SEQUENCE [LARGE SCALE GENOMIC DNA]</scope>
    <source>
        <strain evidence="5 6">NIPH 2171</strain>
    </source>
</reference>
<evidence type="ECO:0000313" key="5">
    <source>
        <dbReference type="EMBL" id="ENX09483.1"/>
    </source>
</evidence>
<evidence type="ECO:0008006" key="7">
    <source>
        <dbReference type="Google" id="ProtNLM"/>
    </source>
</evidence>
<feature type="binding site" evidence="3">
    <location>
        <position position="83"/>
    </location>
    <ligand>
        <name>Mg(2+)</name>
        <dbReference type="ChEBI" id="CHEBI:18420"/>
    </ligand>
</feature>
<dbReference type="Gene3D" id="3.40.720.10">
    <property type="entry name" value="Alkaline Phosphatase, subunit A"/>
    <property type="match status" value="1"/>
</dbReference>
<feature type="binding site" evidence="3">
    <location>
        <position position="397"/>
    </location>
    <ligand>
        <name>Zn(2+)</name>
        <dbReference type="ChEBI" id="CHEBI:29105"/>
        <label>2</label>
    </ligand>
</feature>
<dbReference type="HOGENOM" id="CLU_008539_4_1_6"/>
<comment type="cofactor">
    <cofactor evidence="3">
        <name>Zn(2+)</name>
        <dbReference type="ChEBI" id="CHEBI:29105"/>
    </cofactor>
    <text evidence="3">Binds 2 Zn(2+) ions.</text>
</comment>
<sequence>MCHLTEISAVYGPAILRWVDAMICSLEKFQLKTISVACISFSAILLTACQSTTITRNQQANTAQQLQQEKVQQPKRVVFFLGDGMGITTLTASRIYAVGEDGQLAIDRLPESAFVRTFSEDAQVTDSAPSMGAYMTGVKMKNEVISMQTGTIAVEPDSVGNNQCATNPQNQNKQNTQTLLELAKAKGWGTGVVTTTRITHATPASTYAHICHRDAENDIASQLVPSSKGDDYQRYNLKLKDGVDVVLGGGKRQFLPKDAGGERTDGRNLITEMQKAGYRVVFDKNQLSQVRLEKNEKLLGLFNHSHLNYDLDRTKKNLAEPSLKQMTLSALDILTQNKKGFFLMVEGGRIDHALHDTNAKRALQDTIALNDALEATIQKLKRSDPELKNTLIVITADHDHTLVLNGYAKRTGKYVEGKETSVLGLVKNYDQAGFAQDIHGQPYPIIGFGTGKKRPTQNRMDDLVLNLKDTDVCHPVQGPKAPQGEKYSFTYPLAETGWCTGTAADDFQQEAVIQTGYKDKETHGGADVFLGAIGQGADQFSGSLENIEVNHLIRKIIGL</sequence>
<evidence type="ECO:0000256" key="3">
    <source>
        <dbReference type="PIRSR" id="PIRSR601952-2"/>
    </source>
</evidence>
<dbReference type="STRING" id="70346.F897_01575"/>
<comment type="similarity">
    <text evidence="4">Belongs to the alkaline phosphatase family.</text>
</comment>
<dbReference type="SUPFAM" id="SSF53649">
    <property type="entry name" value="Alkaline phosphatase-like"/>
    <property type="match status" value="1"/>
</dbReference>
<evidence type="ECO:0000256" key="2">
    <source>
        <dbReference type="PIRSR" id="PIRSR601952-1"/>
    </source>
</evidence>
<feature type="binding site" evidence="3">
    <location>
        <position position="83"/>
    </location>
    <ligand>
        <name>Zn(2+)</name>
        <dbReference type="ChEBI" id="CHEBI:29105"/>
        <label>2</label>
    </ligand>
</feature>
<feature type="binding site" evidence="3">
    <location>
        <position position="355"/>
    </location>
    <ligand>
        <name>Zn(2+)</name>
        <dbReference type="ChEBI" id="CHEBI:29105"/>
        <label>2</label>
    </ligand>
</feature>
<dbReference type="PATRIC" id="fig|1217693.3.peg.1518"/>
<keyword evidence="1" id="KW-0597">Phosphoprotein</keyword>
<evidence type="ECO:0000313" key="6">
    <source>
        <dbReference type="Proteomes" id="UP000013101"/>
    </source>
</evidence>
<organism evidence="5 6">
    <name type="scientific">Acinetobacter variabilis</name>
    <dbReference type="NCBI Taxonomy" id="70346"/>
    <lineage>
        <taxon>Bacteria</taxon>
        <taxon>Pseudomonadati</taxon>
        <taxon>Pseudomonadota</taxon>
        <taxon>Gammaproteobacteria</taxon>
        <taxon>Moraxellales</taxon>
        <taxon>Moraxellaceae</taxon>
        <taxon>Acinetobacter</taxon>
    </lineage>
</organism>
<keyword evidence="3" id="KW-0460">Magnesium</keyword>
<feature type="binding site" evidence="3">
    <location>
        <position position="523"/>
    </location>
    <ligand>
        <name>Zn(2+)</name>
        <dbReference type="ChEBI" id="CHEBI:29105"/>
        <label>2</label>
    </ligand>
</feature>
<protein>
    <recommendedName>
        <fullName evidence="7">Alkaline phosphatase</fullName>
    </recommendedName>
</protein>
<feature type="binding site" evidence="3">
    <location>
        <position position="351"/>
    </location>
    <ligand>
        <name>Zn(2+)</name>
        <dbReference type="ChEBI" id="CHEBI:29105"/>
        <label>2</label>
    </ligand>
</feature>
<feature type="binding site" evidence="3">
    <location>
        <position position="202"/>
    </location>
    <ligand>
        <name>Mg(2+)</name>
        <dbReference type="ChEBI" id="CHEBI:18420"/>
    </ligand>
</feature>
<keyword evidence="3" id="KW-0479">Metal-binding</keyword>
<dbReference type="Pfam" id="PF00245">
    <property type="entry name" value="Alk_phosphatase"/>
    <property type="match status" value="1"/>
</dbReference>
<dbReference type="Proteomes" id="UP000013101">
    <property type="component" value="Unassembled WGS sequence"/>
</dbReference>
<evidence type="ECO:0000256" key="4">
    <source>
        <dbReference type="RuleBase" id="RU003946"/>
    </source>
</evidence>
<dbReference type="GO" id="GO:0004035">
    <property type="term" value="F:alkaline phosphatase activity"/>
    <property type="evidence" value="ECO:0007669"/>
    <property type="project" value="TreeGrafter"/>
</dbReference>
<dbReference type="SMART" id="SM00098">
    <property type="entry name" value="alkPPc"/>
    <property type="match status" value="1"/>
</dbReference>